<feature type="region of interest" description="Disordered" evidence="1">
    <location>
        <begin position="322"/>
        <end position="352"/>
    </location>
</feature>
<evidence type="ECO:0000256" key="1">
    <source>
        <dbReference type="SAM" id="MobiDB-lite"/>
    </source>
</evidence>
<accession>F9WJL0</accession>
<reference evidence="3" key="1">
    <citation type="submission" date="2011-07" db="EMBL/GenBank/DDBJ databases">
        <title>Divergent evolution of antigenic variation in African trypanosomes.</title>
        <authorList>
            <person name="Jackson A.P."/>
            <person name="Berry A."/>
            <person name="Allison H.C."/>
            <person name="Burton P."/>
            <person name="Anderson J."/>
            <person name="Aslett M."/>
            <person name="Brown R."/>
            <person name="Corton N."/>
            <person name="Harris D."/>
            <person name="Hauser H."/>
            <person name="Gamble J."/>
            <person name="Gilderthorp R."/>
            <person name="McQuillan J."/>
            <person name="Quail M.A."/>
            <person name="Sanders M."/>
            <person name="Van Tonder A."/>
            <person name="Ginger M.L."/>
            <person name="Donelson J.E."/>
            <person name="Field M.C."/>
            <person name="Barry J.D."/>
            <person name="Berriman M."/>
            <person name="Hertz-Fowler C."/>
        </authorList>
    </citation>
    <scope>NUCLEOTIDE SEQUENCE [LARGE SCALE GENOMIC DNA]</scope>
    <source>
        <strain evidence="3">IL3000</strain>
    </source>
</reference>
<feature type="compositionally biased region" description="Polar residues" evidence="1">
    <location>
        <begin position="117"/>
        <end position="127"/>
    </location>
</feature>
<name>F9WJL0_TRYCI</name>
<proteinExistence type="predicted"/>
<dbReference type="EMBL" id="CAEQ01002741">
    <property type="protein sequence ID" value="CCD17515.1"/>
    <property type="molecule type" value="Genomic_DNA"/>
</dbReference>
<feature type="compositionally biased region" description="Polar residues" evidence="1">
    <location>
        <begin position="191"/>
        <end position="204"/>
    </location>
</feature>
<evidence type="ECO:0000313" key="3">
    <source>
        <dbReference type="Proteomes" id="UP000000702"/>
    </source>
</evidence>
<feature type="compositionally biased region" description="Low complexity" evidence="1">
    <location>
        <begin position="18"/>
        <end position="34"/>
    </location>
</feature>
<dbReference type="AlphaFoldDB" id="F9WJL0"/>
<dbReference type="Proteomes" id="UP000000702">
    <property type="component" value="Unassembled WGS sequence"/>
</dbReference>
<sequence>MPPRRHRRRSFVVPQNLQATQSPGPAPAAQQLPATELGTNPEATAVQREINPPQAVTPAVRPVDHVPLPDSATAPQPFGAVGRPVATKNPPLNRQQEPLPVANEGRDKVTEEAQPEANASQEQQQQKPPVKNAKATTESPVEAPAVNGQAVRAAPPHPQRNSRDFKNTKRYGRAFVPTPAPDRKATGAATVASTETSAQKTTVAPVSAAMEQMRLRQQCVTPTSTSAESGGLSDESEGRKDNKAEGFNNMNTRKKPADTKARAPIVISRSFKRPYTLEDAPRAESNAAKPDVSRVEGKVPVATTATEKISSYADINDNVKAPQDISKDVEPQSVSSAGKMASAMETPKGKGVITKTTVPVGAATPQAAAVAEVTQPPDEERVLQTNADEALQKQAAEEATSKPTELAAQRQVESARRRSRMQAARMRARKAAMRKRMEEAARKKAEEALKREAEQEAAQKRAREEAKRRAEEEAARKRAEEEAEQKRAQEEAQRQAEEEATRKQAEEEAARKRAENARRRESAREALKKRAEEAARKRAEEMARKRAERAARRQAEEAAAKKLAEEEEARRVAEEEIAQKRAEEEAARKRLEEEAARKKAEEEAARKRAEQEAARKKAEQEAARKKAEQEAARKKAEEEAARKRAEQEAARKKAEQEAARKKAEQEAARKKAEGEAARKRAEPEGSEKESRGSGEKGRGGRSATQDPGGRRSP</sequence>
<organism evidence="2 3">
    <name type="scientific">Trypanosoma congolense (strain IL3000)</name>
    <dbReference type="NCBI Taxonomy" id="1068625"/>
    <lineage>
        <taxon>Eukaryota</taxon>
        <taxon>Discoba</taxon>
        <taxon>Euglenozoa</taxon>
        <taxon>Kinetoplastea</taxon>
        <taxon>Metakinetoplastina</taxon>
        <taxon>Trypanosomatida</taxon>
        <taxon>Trypanosomatidae</taxon>
        <taxon>Trypanosoma</taxon>
        <taxon>Nannomonas</taxon>
    </lineage>
</organism>
<evidence type="ECO:0000313" key="2">
    <source>
        <dbReference type="EMBL" id="CCD17515.1"/>
    </source>
</evidence>
<feature type="compositionally biased region" description="Basic and acidic residues" evidence="1">
    <location>
        <begin position="435"/>
        <end position="698"/>
    </location>
</feature>
<feature type="compositionally biased region" description="Basic residues" evidence="1">
    <location>
        <begin position="1"/>
        <end position="10"/>
    </location>
</feature>
<gene>
    <name evidence="2" type="ORF">TCIL3000_0_23320</name>
</gene>
<dbReference type="PANTHER" id="PTHR38758:SF1">
    <property type="entry name" value="PROTEIN, PUTATIVE-RELATED"/>
    <property type="match status" value="1"/>
</dbReference>
<feature type="compositionally biased region" description="Polar residues" evidence="1">
    <location>
        <begin position="218"/>
        <end position="228"/>
    </location>
</feature>
<dbReference type="PANTHER" id="PTHR38758">
    <property type="entry name" value="PUTATIVE-RELATED"/>
    <property type="match status" value="1"/>
</dbReference>
<dbReference type="OMA" id="QDRTHAR"/>
<feature type="region of interest" description="Disordered" evidence="1">
    <location>
        <begin position="369"/>
        <end position="713"/>
    </location>
</feature>
<feature type="region of interest" description="Disordered" evidence="1">
    <location>
        <begin position="1"/>
        <end position="297"/>
    </location>
</feature>
<keyword evidence="3" id="KW-1185">Reference proteome</keyword>
<dbReference type="VEuPathDB" id="TriTrypDB:TcIL3000_0_23320"/>
<protein>
    <submittedName>
        <fullName evidence="2">WGS project CAEQ00000000 data, annotated contig 925</fullName>
    </submittedName>
</protein>
<reference evidence="2 3" key="2">
    <citation type="journal article" date="2012" name="Proc. Natl. Acad. Sci. U.S.A.">
        <title>Antigenic diversity is generated by distinct evolutionary mechanisms in African trypanosome species.</title>
        <authorList>
            <person name="Jackson A.P."/>
            <person name="Berry A."/>
            <person name="Aslett M."/>
            <person name="Allison H.C."/>
            <person name="Burton P."/>
            <person name="Vavrova-Anderson J."/>
            <person name="Brown R."/>
            <person name="Browne H."/>
            <person name="Corton N."/>
            <person name="Hauser H."/>
            <person name="Gamble J."/>
            <person name="Gilderthorp R."/>
            <person name="Marcello L."/>
            <person name="McQuillan J."/>
            <person name="Otto T.D."/>
            <person name="Quail M.A."/>
            <person name="Sanders M.J."/>
            <person name="van Tonder A."/>
            <person name="Ginger M.L."/>
            <person name="Field M.C."/>
            <person name="Barry J.D."/>
            <person name="Hertz-Fowler C."/>
            <person name="Berriman M."/>
        </authorList>
    </citation>
    <scope>NUCLEOTIDE SEQUENCE [LARGE SCALE GENOMIC DNA]</scope>
    <source>
        <strain evidence="2 3">IL3000</strain>
    </source>
</reference>
<comment type="caution">
    <text evidence="2">The sequence shown here is derived from an EMBL/GenBank/DDBJ whole genome shotgun (WGS) entry which is preliminary data.</text>
</comment>